<feature type="region of interest" description="Disordered" evidence="2">
    <location>
        <begin position="33"/>
        <end position="60"/>
    </location>
</feature>
<sequence>MKIASTKEWLARATAVALTAALACVGLAGCTSPSSETAQQPAEQQTQEPAEQKAPETRTVTDMAGRTVEIPGTVESVATFGSVGVLNAFVECMGKGDLIANEMPANFTKNDKWAMQYKFAPQMKGEPVLETADGIDMEATMALNPDLCITMMEDMAQQLEEAGMTVIVLQWGDTEDVKTAVNLMGEVFGVEDRADDYNAYFDETVKKAADRTAKLSDDERLKVIYGDVESLTNPHVISEWWLTAAGGQSVTEEKHQKNSLEYTMEDLLAWQPQVIFSSNTDTATIYADANIASLPAIQDQRVYVVPTVAHVWGNRTVEQPLTVLWAMNKMYPELYTESELAEDIKYFYSHFFEYEMTDAEIDSIINYQ</sequence>
<dbReference type="PANTHER" id="PTHR30535">
    <property type="entry name" value="VITAMIN B12-BINDING PROTEIN"/>
    <property type="match status" value="1"/>
</dbReference>
<dbReference type="InterPro" id="IPR002491">
    <property type="entry name" value="ABC_transptr_periplasmic_BD"/>
</dbReference>
<reference evidence="4 5" key="1">
    <citation type="submission" date="2020-10" db="EMBL/GenBank/DDBJ databases">
        <title>Eggerthella sp. nov., isolated from human feces.</title>
        <authorList>
            <person name="Yajun G."/>
        </authorList>
    </citation>
    <scope>NUCLEOTIDE SEQUENCE [LARGE SCALE GENOMIC DNA]</scope>
    <source>
        <strain evidence="4 5">HF-1101</strain>
    </source>
</reference>
<name>A0A6L7IRD5_9ACTN</name>
<dbReference type="KEGG" id="egd:GS424_016250"/>
<feature type="chain" id="PRO_5039731256" evidence="3">
    <location>
        <begin position="29"/>
        <end position="368"/>
    </location>
</feature>
<dbReference type="Proteomes" id="UP000478463">
    <property type="component" value="Chromosome"/>
</dbReference>
<dbReference type="RefSeq" id="WP_160941467.1">
    <property type="nucleotide sequence ID" value="NZ_CP063310.1"/>
</dbReference>
<dbReference type="AlphaFoldDB" id="A0A6L7IRD5"/>
<accession>A0A6L7IRD5</accession>
<evidence type="ECO:0000313" key="4">
    <source>
        <dbReference type="EMBL" id="QOS68025.1"/>
    </source>
</evidence>
<dbReference type="Gene3D" id="1.20.58.2180">
    <property type="match status" value="1"/>
</dbReference>
<dbReference type="Gene3D" id="3.40.50.1980">
    <property type="entry name" value="Nitrogenase molybdenum iron protein domain"/>
    <property type="match status" value="2"/>
</dbReference>
<gene>
    <name evidence="4" type="ORF">GS424_016250</name>
</gene>
<dbReference type="PROSITE" id="PS50983">
    <property type="entry name" value="FE_B12_PBP"/>
    <property type="match status" value="1"/>
</dbReference>
<keyword evidence="3" id="KW-0732">Signal</keyword>
<evidence type="ECO:0000256" key="1">
    <source>
        <dbReference type="ARBA" id="ARBA00008814"/>
    </source>
</evidence>
<protein>
    <submittedName>
        <fullName evidence="4">ABC transporter substrate-binding protein</fullName>
    </submittedName>
</protein>
<dbReference type="InterPro" id="IPR050902">
    <property type="entry name" value="ABC_Transporter_SBP"/>
</dbReference>
<comment type="similarity">
    <text evidence="1">Belongs to the bacterial solute-binding protein 8 family.</text>
</comment>
<evidence type="ECO:0000256" key="2">
    <source>
        <dbReference type="SAM" id="MobiDB-lite"/>
    </source>
</evidence>
<feature type="signal peptide" evidence="3">
    <location>
        <begin position="1"/>
        <end position="28"/>
    </location>
</feature>
<proteinExistence type="inferred from homology"/>
<organism evidence="4 5">
    <name type="scientific">Eggerthella guodeyinii</name>
    <dbReference type="NCBI Taxonomy" id="2690837"/>
    <lineage>
        <taxon>Bacteria</taxon>
        <taxon>Bacillati</taxon>
        <taxon>Actinomycetota</taxon>
        <taxon>Coriobacteriia</taxon>
        <taxon>Eggerthellales</taxon>
        <taxon>Eggerthellaceae</taxon>
        <taxon>Eggerthella</taxon>
    </lineage>
</organism>
<dbReference type="PROSITE" id="PS51257">
    <property type="entry name" value="PROKAR_LIPOPROTEIN"/>
    <property type="match status" value="1"/>
</dbReference>
<evidence type="ECO:0000256" key="3">
    <source>
        <dbReference type="SAM" id="SignalP"/>
    </source>
</evidence>
<evidence type="ECO:0000313" key="5">
    <source>
        <dbReference type="Proteomes" id="UP000478463"/>
    </source>
</evidence>
<dbReference type="EMBL" id="CP063310">
    <property type="protein sequence ID" value="QOS68025.1"/>
    <property type="molecule type" value="Genomic_DNA"/>
</dbReference>
<dbReference type="SUPFAM" id="SSF53807">
    <property type="entry name" value="Helical backbone' metal receptor"/>
    <property type="match status" value="1"/>
</dbReference>
<feature type="compositionally biased region" description="Low complexity" evidence="2">
    <location>
        <begin position="33"/>
        <end position="49"/>
    </location>
</feature>
<dbReference type="PANTHER" id="PTHR30535:SF34">
    <property type="entry name" value="MOLYBDATE-BINDING PROTEIN MOLA"/>
    <property type="match status" value="1"/>
</dbReference>
<dbReference type="Pfam" id="PF01497">
    <property type="entry name" value="Peripla_BP_2"/>
    <property type="match status" value="1"/>
</dbReference>